<dbReference type="EMBL" id="JACHHG010000019">
    <property type="protein sequence ID" value="MBB6100002.1"/>
    <property type="molecule type" value="Genomic_DNA"/>
</dbReference>
<feature type="transmembrane region" description="Helical" evidence="6">
    <location>
        <begin position="102"/>
        <end position="120"/>
    </location>
</feature>
<evidence type="ECO:0000256" key="2">
    <source>
        <dbReference type="ARBA" id="ARBA00022475"/>
    </source>
</evidence>
<dbReference type="RefSeq" id="WP_183988740.1">
    <property type="nucleotide sequence ID" value="NZ_JACHHG010000019.1"/>
</dbReference>
<dbReference type="InterPro" id="IPR050189">
    <property type="entry name" value="MFS_Efflux_Transporters"/>
</dbReference>
<name>A0A841I850_9DEIO</name>
<dbReference type="Proteomes" id="UP000569951">
    <property type="component" value="Unassembled WGS sequence"/>
</dbReference>
<feature type="transmembrane region" description="Helical" evidence="6">
    <location>
        <begin position="73"/>
        <end position="96"/>
    </location>
</feature>
<gene>
    <name evidence="8" type="ORF">HNR42_003467</name>
</gene>
<keyword evidence="5 6" id="KW-0472">Membrane</keyword>
<evidence type="ECO:0000313" key="9">
    <source>
        <dbReference type="Proteomes" id="UP000569951"/>
    </source>
</evidence>
<dbReference type="PANTHER" id="PTHR43124:SF3">
    <property type="entry name" value="CHLORAMPHENICOL EFFLUX PUMP RV0191"/>
    <property type="match status" value="1"/>
</dbReference>
<sequence>MRFSMLSLATGAFGIGMTEFVAMGLLPDIARDQHVSIPVAGYLISTYALGVVIGAPTLAIFTRKLQPKTVLAGLMVLFAIGNLLSALAPSFATLLLTRLLSGLPHGAFFGVGAVVATRLAPRGREAQTMALMFLGLSLANVGECQD</sequence>
<dbReference type="SUPFAM" id="SSF103473">
    <property type="entry name" value="MFS general substrate transporter"/>
    <property type="match status" value="1"/>
</dbReference>
<dbReference type="PANTHER" id="PTHR43124">
    <property type="entry name" value="PURINE EFFLUX PUMP PBUE"/>
    <property type="match status" value="1"/>
</dbReference>
<dbReference type="AlphaFoldDB" id="A0A841I850"/>
<evidence type="ECO:0000313" key="8">
    <source>
        <dbReference type="EMBL" id="MBB6100002.1"/>
    </source>
</evidence>
<evidence type="ECO:0000256" key="6">
    <source>
        <dbReference type="SAM" id="Phobius"/>
    </source>
</evidence>
<evidence type="ECO:0000256" key="1">
    <source>
        <dbReference type="ARBA" id="ARBA00004651"/>
    </source>
</evidence>
<organism evidence="8 9">
    <name type="scientific">Deinobacterium chartae</name>
    <dbReference type="NCBI Taxonomy" id="521158"/>
    <lineage>
        <taxon>Bacteria</taxon>
        <taxon>Thermotogati</taxon>
        <taxon>Deinococcota</taxon>
        <taxon>Deinococci</taxon>
        <taxon>Deinococcales</taxon>
        <taxon>Deinococcaceae</taxon>
        <taxon>Deinobacterium</taxon>
    </lineage>
</organism>
<proteinExistence type="predicted"/>
<dbReference type="InterPro" id="IPR036259">
    <property type="entry name" value="MFS_trans_sf"/>
</dbReference>
<feature type="domain" description="Major facilitator superfamily (MFS) profile" evidence="7">
    <location>
        <begin position="4"/>
        <end position="146"/>
    </location>
</feature>
<protein>
    <submittedName>
        <fullName evidence="8">Putative MFS family arabinose efflux permease</fullName>
    </submittedName>
</protein>
<evidence type="ECO:0000256" key="4">
    <source>
        <dbReference type="ARBA" id="ARBA00022989"/>
    </source>
</evidence>
<dbReference type="PROSITE" id="PS50850">
    <property type="entry name" value="MFS"/>
    <property type="match status" value="1"/>
</dbReference>
<dbReference type="GO" id="GO:0005886">
    <property type="term" value="C:plasma membrane"/>
    <property type="evidence" value="ECO:0007669"/>
    <property type="project" value="UniProtKB-SubCell"/>
</dbReference>
<dbReference type="Gene3D" id="1.20.1250.20">
    <property type="entry name" value="MFS general substrate transporter like domains"/>
    <property type="match status" value="1"/>
</dbReference>
<keyword evidence="2" id="KW-1003">Cell membrane</keyword>
<keyword evidence="9" id="KW-1185">Reference proteome</keyword>
<evidence type="ECO:0000256" key="3">
    <source>
        <dbReference type="ARBA" id="ARBA00022692"/>
    </source>
</evidence>
<evidence type="ECO:0000259" key="7">
    <source>
        <dbReference type="PROSITE" id="PS50850"/>
    </source>
</evidence>
<dbReference type="GO" id="GO:0022857">
    <property type="term" value="F:transmembrane transporter activity"/>
    <property type="evidence" value="ECO:0007669"/>
    <property type="project" value="InterPro"/>
</dbReference>
<comment type="subcellular location">
    <subcellularLocation>
        <location evidence="1">Cell membrane</location>
        <topology evidence="1">Multi-pass membrane protein</topology>
    </subcellularLocation>
</comment>
<keyword evidence="3 6" id="KW-0812">Transmembrane</keyword>
<comment type="caution">
    <text evidence="8">The sequence shown here is derived from an EMBL/GenBank/DDBJ whole genome shotgun (WGS) entry which is preliminary data.</text>
</comment>
<dbReference type="InterPro" id="IPR020846">
    <property type="entry name" value="MFS_dom"/>
</dbReference>
<evidence type="ECO:0000256" key="5">
    <source>
        <dbReference type="ARBA" id="ARBA00023136"/>
    </source>
</evidence>
<dbReference type="Pfam" id="PF07690">
    <property type="entry name" value="MFS_1"/>
    <property type="match status" value="1"/>
</dbReference>
<dbReference type="InterPro" id="IPR011701">
    <property type="entry name" value="MFS"/>
</dbReference>
<feature type="transmembrane region" description="Helical" evidence="6">
    <location>
        <begin position="40"/>
        <end position="61"/>
    </location>
</feature>
<accession>A0A841I850</accession>
<keyword evidence="4 6" id="KW-1133">Transmembrane helix</keyword>
<reference evidence="8 9" key="1">
    <citation type="submission" date="2020-08" db="EMBL/GenBank/DDBJ databases">
        <title>Genomic Encyclopedia of Type Strains, Phase IV (KMG-IV): sequencing the most valuable type-strain genomes for metagenomic binning, comparative biology and taxonomic classification.</title>
        <authorList>
            <person name="Goeker M."/>
        </authorList>
    </citation>
    <scope>NUCLEOTIDE SEQUENCE [LARGE SCALE GENOMIC DNA]</scope>
    <source>
        <strain evidence="8 9">DSM 21458</strain>
    </source>
</reference>